<dbReference type="InterPro" id="IPR008269">
    <property type="entry name" value="Lon_proteolytic"/>
</dbReference>
<dbReference type="EC" id="3.4.21.53" evidence="10 11"/>
<comment type="caution">
    <text evidence="19">The sequence shown here is derived from an EMBL/GenBank/DDBJ whole genome shotgun (WGS) entry which is preliminary data.</text>
</comment>
<dbReference type="InterPro" id="IPR003959">
    <property type="entry name" value="ATPase_AAA_core"/>
</dbReference>
<dbReference type="InterPro" id="IPR003593">
    <property type="entry name" value="AAA+_ATPase"/>
</dbReference>
<dbReference type="HAMAP" id="MF_01973">
    <property type="entry name" value="lon_bact"/>
    <property type="match status" value="1"/>
</dbReference>
<evidence type="ECO:0000256" key="11">
    <source>
        <dbReference type="PIRNR" id="PIRNR001174"/>
    </source>
</evidence>
<dbReference type="InterPro" id="IPR027543">
    <property type="entry name" value="Lon_bac"/>
</dbReference>
<dbReference type="NCBIfam" id="TIGR00763">
    <property type="entry name" value="lon"/>
    <property type="match status" value="1"/>
</dbReference>
<evidence type="ECO:0000256" key="14">
    <source>
        <dbReference type="PROSITE-ProRule" id="PRU01122"/>
    </source>
</evidence>
<dbReference type="EMBL" id="MFAG01000018">
    <property type="protein sequence ID" value="OGD71938.1"/>
    <property type="molecule type" value="Genomic_DNA"/>
</dbReference>
<dbReference type="InterPro" id="IPR014721">
    <property type="entry name" value="Ribsml_uS5_D2-typ_fold_subgr"/>
</dbReference>
<keyword evidence="4 10" id="KW-0547">Nucleotide-binding</keyword>
<dbReference type="PANTHER" id="PTHR10046">
    <property type="entry name" value="ATP DEPENDENT LON PROTEASE FAMILY MEMBER"/>
    <property type="match status" value="1"/>
</dbReference>
<dbReference type="InterPro" id="IPR027065">
    <property type="entry name" value="Lon_Prtase"/>
</dbReference>
<proteinExistence type="evidence at transcript level"/>
<dbReference type="PROSITE" id="PS01046">
    <property type="entry name" value="LON_SER"/>
    <property type="match status" value="1"/>
</dbReference>
<dbReference type="PROSITE" id="PS51786">
    <property type="entry name" value="LON_PROTEOLYTIC"/>
    <property type="match status" value="1"/>
</dbReference>
<feature type="coiled-coil region" evidence="16">
    <location>
        <begin position="234"/>
        <end position="261"/>
    </location>
</feature>
<dbReference type="PIRSF" id="PIRSF001174">
    <property type="entry name" value="Lon_proteas"/>
    <property type="match status" value="1"/>
</dbReference>
<dbReference type="GO" id="GO:0034605">
    <property type="term" value="P:cellular response to heat"/>
    <property type="evidence" value="ECO:0007669"/>
    <property type="project" value="UniProtKB-UniRule"/>
</dbReference>
<dbReference type="Pfam" id="PF00004">
    <property type="entry name" value="AAA"/>
    <property type="match status" value="1"/>
</dbReference>
<dbReference type="InterPro" id="IPR015947">
    <property type="entry name" value="PUA-like_sf"/>
</dbReference>
<dbReference type="Gene3D" id="2.30.130.40">
    <property type="entry name" value="LON domain-like"/>
    <property type="match status" value="1"/>
</dbReference>
<dbReference type="Pfam" id="PF02190">
    <property type="entry name" value="LON_substr_bdg"/>
    <property type="match status" value="1"/>
</dbReference>
<name>A0A1F5EWX3_9BACT</name>
<comment type="similarity">
    <text evidence="10 11 14 15">Belongs to the peptidase S16 family.</text>
</comment>
<comment type="catalytic activity">
    <reaction evidence="9 10 11 14">
        <text>Hydrolysis of proteins in presence of ATP.</text>
        <dbReference type="EC" id="3.4.21.53"/>
    </reaction>
</comment>
<keyword evidence="8 10" id="KW-0346">Stress response</keyword>
<dbReference type="GO" id="GO:0004252">
    <property type="term" value="F:serine-type endopeptidase activity"/>
    <property type="evidence" value="ECO:0007669"/>
    <property type="project" value="UniProtKB-UniRule"/>
</dbReference>
<dbReference type="SMART" id="SM00464">
    <property type="entry name" value="LON"/>
    <property type="match status" value="1"/>
</dbReference>
<evidence type="ECO:0000313" key="19">
    <source>
        <dbReference type="EMBL" id="OGD71938.1"/>
    </source>
</evidence>
<sequence length="787" mass="86992">MAIVLTPPKKPEGNIRILPLITLKEGVIFPDTEAILTFGRPASINGVNEATQNNSEVCFVSQKSSKISDPKPENLYSVGTICQVVKTLPVNDELHAIVKGISRVKIHSIEMQSGKLLAAVSLLPDVVESSQEVTALVNHVTGEIKEAVNLGKNNIEVPTFMKIISTASSVEISHQIASVLNIKNGDKQNLLEEINLKTRLNKISDLLAEEVKILQIEKKISDKTQKKFDKNMKEAVLRERMRTIQKELGELEEDSEVKELREKIKLAKLPDNVWEKTNKELDRLAKLSIHNPETGYIRSWIETIAELPWAKTTMSNLSLTHAEKILNQDHYGLEKVKERILEYIAVLKLKAGLKKTEEKSIPTILCFVGPPGVGKTSVGKSIAKSLGRKFVKMSLGGMRDEAEIRGHRRTYVGAMPGRIIQLIKDAGTNNPVFMLDEIDKVGNDFRGDPSSALLEVLDPEQNATFQDYYLDVPFDLSHVVFITTANVLDTIPPALRDRLEVIEFSGYTEDEKLNIGQKYLISKELINNALSSDDVAIPTGTLKAIIKYYTREAGVRNLDRLIATVMRKAAIKKAKDKHFKKAIFSDKQLTDILGPKRFTHSLAEKSDQVGVATGLAYTQVGGDILFIEVATMPGKGNITLTGQLGSVMKESAKAALSYVKSHAKQLELDYKKLSHSDIHIHVPEGAVPKDGPSAGLAITTAIISAFSGKPFRKELAMTGEVTLRGRALEIGGVKEKVIAAHRAGIKEVILPKDNEKSLIEVPKNVQKDLKFHFVENMDDVVKIVFAK</sequence>
<comment type="subcellular location">
    <subcellularLocation>
        <location evidence="1 10 11">Cytoplasm</location>
    </subcellularLocation>
</comment>
<dbReference type="InterPro" id="IPR054594">
    <property type="entry name" value="Lon_lid"/>
</dbReference>
<feature type="active site" evidence="10 12">
    <location>
        <position position="736"/>
    </location>
</feature>
<feature type="binding site" evidence="10 13">
    <location>
        <begin position="369"/>
        <end position="376"/>
    </location>
    <ligand>
        <name>ATP</name>
        <dbReference type="ChEBI" id="CHEBI:30616"/>
    </ligand>
</feature>
<comment type="function">
    <text evidence="10">ATP-dependent serine protease that mediates the selective degradation of mutant and abnormal proteins as well as certain short-lived regulatory proteins. Required for cellular homeostasis and for survival from DNA damage and developmental changes induced by stress. Degrades polypeptides processively to yield small peptide fragments that are 5 to 10 amino acids long. Binds to DNA in a double-stranded, site-specific manner.</text>
</comment>
<dbReference type="InterPro" id="IPR008268">
    <property type="entry name" value="Peptidase_S16_AS"/>
</dbReference>
<dbReference type="InterPro" id="IPR027417">
    <property type="entry name" value="P-loop_NTPase"/>
</dbReference>
<evidence type="ECO:0000256" key="5">
    <source>
        <dbReference type="ARBA" id="ARBA00022801"/>
    </source>
</evidence>
<evidence type="ECO:0000259" key="17">
    <source>
        <dbReference type="PROSITE" id="PS51786"/>
    </source>
</evidence>
<dbReference type="GO" id="GO:0005524">
    <property type="term" value="F:ATP binding"/>
    <property type="evidence" value="ECO:0007669"/>
    <property type="project" value="UniProtKB-UniRule"/>
</dbReference>
<dbReference type="Proteomes" id="UP000177979">
    <property type="component" value="Unassembled WGS sequence"/>
</dbReference>
<organism evidence="19 20">
    <name type="scientific">Candidatus Collierbacteria bacterium RIFCSPHIGHO2_01_FULL_50_25</name>
    <dbReference type="NCBI Taxonomy" id="1817722"/>
    <lineage>
        <taxon>Bacteria</taxon>
        <taxon>Candidatus Collieribacteriota</taxon>
    </lineage>
</organism>
<dbReference type="SMART" id="SM00382">
    <property type="entry name" value="AAA"/>
    <property type="match status" value="1"/>
</dbReference>
<evidence type="ECO:0000256" key="8">
    <source>
        <dbReference type="ARBA" id="ARBA00023016"/>
    </source>
</evidence>
<evidence type="ECO:0000259" key="18">
    <source>
        <dbReference type="PROSITE" id="PS51787"/>
    </source>
</evidence>
<dbReference type="PROSITE" id="PS51787">
    <property type="entry name" value="LON_N"/>
    <property type="match status" value="1"/>
</dbReference>
<comment type="induction">
    <text evidence="10">By heat shock.</text>
</comment>
<evidence type="ECO:0000256" key="2">
    <source>
        <dbReference type="ARBA" id="ARBA00022490"/>
    </source>
</evidence>
<evidence type="ECO:0000256" key="3">
    <source>
        <dbReference type="ARBA" id="ARBA00022670"/>
    </source>
</evidence>
<dbReference type="Gene3D" id="1.20.5.5270">
    <property type="match status" value="1"/>
</dbReference>
<evidence type="ECO:0000256" key="15">
    <source>
        <dbReference type="RuleBase" id="RU000591"/>
    </source>
</evidence>
<dbReference type="PRINTS" id="PR00830">
    <property type="entry name" value="ENDOLAPTASE"/>
</dbReference>
<evidence type="ECO:0000256" key="10">
    <source>
        <dbReference type="HAMAP-Rule" id="MF_01973"/>
    </source>
</evidence>
<dbReference type="InterPro" id="IPR020568">
    <property type="entry name" value="Ribosomal_Su5_D2-typ_SF"/>
</dbReference>
<dbReference type="GO" id="GO:0016887">
    <property type="term" value="F:ATP hydrolysis activity"/>
    <property type="evidence" value="ECO:0007669"/>
    <property type="project" value="UniProtKB-UniRule"/>
</dbReference>
<dbReference type="STRING" id="1817722.A2703_00960"/>
<keyword evidence="6 10" id="KW-0720">Serine protease</keyword>
<dbReference type="Gene3D" id="1.20.58.1480">
    <property type="match status" value="1"/>
</dbReference>
<evidence type="ECO:0000256" key="12">
    <source>
        <dbReference type="PIRSR" id="PIRSR001174-1"/>
    </source>
</evidence>
<dbReference type="GO" id="GO:0005737">
    <property type="term" value="C:cytoplasm"/>
    <property type="evidence" value="ECO:0007669"/>
    <property type="project" value="UniProtKB-SubCell"/>
</dbReference>
<protein>
    <recommendedName>
        <fullName evidence="10 11">Lon protease</fullName>
        <ecNumber evidence="10 11">3.4.21.53</ecNumber>
    </recommendedName>
    <alternativeName>
        <fullName evidence="10">ATP-dependent protease La</fullName>
    </alternativeName>
</protein>
<keyword evidence="16" id="KW-0175">Coiled coil</keyword>
<evidence type="ECO:0000256" key="1">
    <source>
        <dbReference type="ARBA" id="ARBA00004496"/>
    </source>
</evidence>
<keyword evidence="2 10" id="KW-0963">Cytoplasm</keyword>
<keyword evidence="5 10" id="KW-0378">Hydrolase</keyword>
<dbReference type="SUPFAM" id="SSF52540">
    <property type="entry name" value="P-loop containing nucleoside triphosphate hydrolases"/>
    <property type="match status" value="1"/>
</dbReference>
<dbReference type="InterPro" id="IPR003111">
    <property type="entry name" value="Lon_prtase_N"/>
</dbReference>
<evidence type="ECO:0000256" key="4">
    <source>
        <dbReference type="ARBA" id="ARBA00022741"/>
    </source>
</evidence>
<dbReference type="GO" id="GO:0006515">
    <property type="term" value="P:protein quality control for misfolded or incompletely synthesized proteins"/>
    <property type="evidence" value="ECO:0007669"/>
    <property type="project" value="UniProtKB-UniRule"/>
</dbReference>
<evidence type="ECO:0000256" key="16">
    <source>
        <dbReference type="SAM" id="Coils"/>
    </source>
</evidence>
<accession>A0A1F5EWX3</accession>
<comment type="subunit">
    <text evidence="10 11">Homohexamer. Organized in a ring with a central cavity.</text>
</comment>
<dbReference type="SUPFAM" id="SSF54211">
    <property type="entry name" value="Ribosomal protein S5 domain 2-like"/>
    <property type="match status" value="1"/>
</dbReference>
<feature type="domain" description="Lon proteolytic" evidence="17">
    <location>
        <begin position="606"/>
        <end position="787"/>
    </location>
</feature>
<dbReference type="Pfam" id="PF22667">
    <property type="entry name" value="Lon_lid"/>
    <property type="match status" value="1"/>
</dbReference>
<dbReference type="Gene3D" id="3.30.230.10">
    <property type="match status" value="1"/>
</dbReference>
<feature type="active site" evidence="10 12">
    <location>
        <position position="693"/>
    </location>
</feature>
<keyword evidence="3 10" id="KW-0645">Protease</keyword>
<dbReference type="FunFam" id="3.40.50.300:FF:000021">
    <property type="entry name" value="Lon protease homolog"/>
    <property type="match status" value="1"/>
</dbReference>
<evidence type="ECO:0000256" key="6">
    <source>
        <dbReference type="ARBA" id="ARBA00022825"/>
    </source>
</evidence>
<evidence type="ECO:0000256" key="9">
    <source>
        <dbReference type="ARBA" id="ARBA00050665"/>
    </source>
</evidence>
<dbReference type="InterPro" id="IPR004815">
    <property type="entry name" value="Lon_bac/euk-typ"/>
</dbReference>
<evidence type="ECO:0000256" key="13">
    <source>
        <dbReference type="PIRSR" id="PIRSR001174-2"/>
    </source>
</evidence>
<dbReference type="Gene3D" id="3.40.50.300">
    <property type="entry name" value="P-loop containing nucleotide triphosphate hydrolases"/>
    <property type="match status" value="1"/>
</dbReference>
<gene>
    <name evidence="10" type="primary">lon</name>
    <name evidence="19" type="ORF">A2703_00960</name>
</gene>
<dbReference type="SUPFAM" id="SSF88697">
    <property type="entry name" value="PUA domain-like"/>
    <property type="match status" value="1"/>
</dbReference>
<dbReference type="GO" id="GO:0004176">
    <property type="term" value="F:ATP-dependent peptidase activity"/>
    <property type="evidence" value="ECO:0007669"/>
    <property type="project" value="UniProtKB-UniRule"/>
</dbReference>
<dbReference type="Pfam" id="PF05362">
    <property type="entry name" value="Lon_C"/>
    <property type="match status" value="1"/>
</dbReference>
<reference evidence="19 20" key="1">
    <citation type="journal article" date="2016" name="Nat. Commun.">
        <title>Thousands of microbial genomes shed light on interconnected biogeochemical processes in an aquifer system.</title>
        <authorList>
            <person name="Anantharaman K."/>
            <person name="Brown C.T."/>
            <person name="Hug L.A."/>
            <person name="Sharon I."/>
            <person name="Castelle C.J."/>
            <person name="Probst A.J."/>
            <person name="Thomas B.C."/>
            <person name="Singh A."/>
            <person name="Wilkins M.J."/>
            <person name="Karaoz U."/>
            <person name="Brodie E.L."/>
            <person name="Williams K.H."/>
            <person name="Hubbard S.S."/>
            <person name="Banfield J.F."/>
        </authorList>
    </citation>
    <scope>NUCLEOTIDE SEQUENCE [LARGE SCALE GENOMIC DNA]</scope>
</reference>
<keyword evidence="7 10" id="KW-0067">ATP-binding</keyword>
<feature type="domain" description="Lon N-terminal" evidence="18">
    <location>
        <begin position="18"/>
        <end position="211"/>
    </location>
</feature>
<evidence type="ECO:0000256" key="7">
    <source>
        <dbReference type="ARBA" id="ARBA00022840"/>
    </source>
</evidence>
<dbReference type="Gene3D" id="1.10.8.60">
    <property type="match status" value="1"/>
</dbReference>
<dbReference type="GO" id="GO:0043565">
    <property type="term" value="F:sequence-specific DNA binding"/>
    <property type="evidence" value="ECO:0007669"/>
    <property type="project" value="UniProtKB-UniRule"/>
</dbReference>
<dbReference type="CDD" id="cd19500">
    <property type="entry name" value="RecA-like_Lon"/>
    <property type="match status" value="1"/>
</dbReference>
<dbReference type="InterPro" id="IPR046336">
    <property type="entry name" value="Lon_prtase_N_sf"/>
</dbReference>
<dbReference type="AlphaFoldDB" id="A0A1F5EWX3"/>
<evidence type="ECO:0000313" key="20">
    <source>
        <dbReference type="Proteomes" id="UP000177979"/>
    </source>
</evidence>